<gene>
    <name evidence="2" type="ORF">J1792_00690</name>
</gene>
<accession>A0A939FKB2</accession>
<proteinExistence type="predicted"/>
<protein>
    <submittedName>
        <fullName evidence="2">Uncharacterized protein</fullName>
    </submittedName>
</protein>
<keyword evidence="3" id="KW-1185">Reference proteome</keyword>
<reference evidence="2" key="1">
    <citation type="submission" date="2021-03" db="EMBL/GenBank/DDBJ databases">
        <title>Streptomyces strains.</title>
        <authorList>
            <person name="Lund M.B."/>
            <person name="Toerring T."/>
        </authorList>
    </citation>
    <scope>NUCLEOTIDE SEQUENCE</scope>
    <source>
        <strain evidence="2">JCM 4242</strain>
    </source>
</reference>
<sequence length="72" mass="7816">MTDRRRGGIPRDMQDQQASGPRRDRAVPKGGKGARDRREARDAGTEDTGEKGTRRRDEAAGTVDPATGEPPD</sequence>
<comment type="caution">
    <text evidence="2">The sequence shown here is derived from an EMBL/GenBank/DDBJ whole genome shotgun (WGS) entry which is preliminary data.</text>
</comment>
<organism evidence="2 3">
    <name type="scientific">Streptomyces triculaminicus</name>
    <dbReference type="NCBI Taxonomy" id="2816232"/>
    <lineage>
        <taxon>Bacteria</taxon>
        <taxon>Bacillati</taxon>
        <taxon>Actinomycetota</taxon>
        <taxon>Actinomycetes</taxon>
        <taxon>Kitasatosporales</taxon>
        <taxon>Streptomycetaceae</taxon>
        <taxon>Streptomyces</taxon>
    </lineage>
</organism>
<dbReference type="RefSeq" id="WP_086572182.1">
    <property type="nucleotide sequence ID" value="NZ_JAFMOF010000001.1"/>
</dbReference>
<dbReference type="EMBL" id="JAFMOF010000001">
    <property type="protein sequence ID" value="MBO0651370.1"/>
    <property type="molecule type" value="Genomic_DNA"/>
</dbReference>
<evidence type="ECO:0000256" key="1">
    <source>
        <dbReference type="SAM" id="MobiDB-lite"/>
    </source>
</evidence>
<evidence type="ECO:0000313" key="3">
    <source>
        <dbReference type="Proteomes" id="UP000664781"/>
    </source>
</evidence>
<feature type="region of interest" description="Disordered" evidence="1">
    <location>
        <begin position="1"/>
        <end position="72"/>
    </location>
</feature>
<dbReference type="Proteomes" id="UP000664781">
    <property type="component" value="Unassembled WGS sequence"/>
</dbReference>
<evidence type="ECO:0000313" key="2">
    <source>
        <dbReference type="EMBL" id="MBO0651370.1"/>
    </source>
</evidence>
<feature type="compositionally biased region" description="Basic and acidic residues" evidence="1">
    <location>
        <begin position="21"/>
        <end position="59"/>
    </location>
</feature>
<name>A0A939FKB2_9ACTN</name>
<dbReference type="AlphaFoldDB" id="A0A939FKB2"/>